<comment type="caution">
    <text evidence="3">The sequence shown here is derived from an EMBL/GenBank/DDBJ whole genome shotgun (WGS) entry which is preliminary data.</text>
</comment>
<dbReference type="CDD" id="cd00201">
    <property type="entry name" value="WW"/>
    <property type="match status" value="1"/>
</dbReference>
<feature type="domain" description="WW" evidence="2">
    <location>
        <begin position="7"/>
        <end position="35"/>
    </location>
</feature>
<dbReference type="Gene3D" id="2.20.70.10">
    <property type="match status" value="1"/>
</dbReference>
<dbReference type="Proteomes" id="UP001439008">
    <property type="component" value="Unassembled WGS sequence"/>
</dbReference>
<feature type="coiled-coil region" evidence="1">
    <location>
        <begin position="34"/>
        <end position="65"/>
    </location>
</feature>
<dbReference type="EMBL" id="JBDODL010000298">
    <property type="protein sequence ID" value="MES1919461.1"/>
    <property type="molecule type" value="Genomic_DNA"/>
</dbReference>
<dbReference type="PROSITE" id="PS50020">
    <property type="entry name" value="WW_DOMAIN_2"/>
    <property type="match status" value="1"/>
</dbReference>
<proteinExistence type="predicted"/>
<dbReference type="InterPro" id="IPR001202">
    <property type="entry name" value="WW_dom"/>
</dbReference>
<dbReference type="Pfam" id="PF00397">
    <property type="entry name" value="WW"/>
    <property type="match status" value="1"/>
</dbReference>
<name>A0ABV2AIE7_9EUKA</name>
<reference evidence="3 4" key="1">
    <citation type="journal article" date="2024" name="BMC Biol.">
        <title>Comparative genomics of Ascetosporea gives new insight into the evolutionary basis for animal parasitism in Rhizaria.</title>
        <authorList>
            <person name="Hiltunen Thoren M."/>
            <person name="Onut-Brannstrom I."/>
            <person name="Alfjorden A."/>
            <person name="Peckova H."/>
            <person name="Swords F."/>
            <person name="Hooper C."/>
            <person name="Holzer A.S."/>
            <person name="Bass D."/>
            <person name="Burki F."/>
        </authorList>
    </citation>
    <scope>NUCLEOTIDE SEQUENCE [LARGE SCALE GENOMIC DNA]</scope>
    <source>
        <strain evidence="3">20-A016</strain>
    </source>
</reference>
<dbReference type="SUPFAM" id="SSF51045">
    <property type="entry name" value="WW domain"/>
    <property type="match status" value="1"/>
</dbReference>
<keyword evidence="1" id="KW-0175">Coiled coil</keyword>
<evidence type="ECO:0000313" key="3">
    <source>
        <dbReference type="EMBL" id="MES1919461.1"/>
    </source>
</evidence>
<gene>
    <name evidence="3" type="ORF">MHBO_001291</name>
</gene>
<protein>
    <recommendedName>
        <fullName evidence="2">WW domain-containing protein</fullName>
    </recommendedName>
</protein>
<organism evidence="3 4">
    <name type="scientific">Bonamia ostreae</name>
    <dbReference type="NCBI Taxonomy" id="126728"/>
    <lineage>
        <taxon>Eukaryota</taxon>
        <taxon>Sar</taxon>
        <taxon>Rhizaria</taxon>
        <taxon>Endomyxa</taxon>
        <taxon>Ascetosporea</taxon>
        <taxon>Haplosporida</taxon>
        <taxon>Bonamia</taxon>
    </lineage>
</organism>
<evidence type="ECO:0000259" key="2">
    <source>
        <dbReference type="PROSITE" id="PS50020"/>
    </source>
</evidence>
<dbReference type="InterPro" id="IPR036020">
    <property type="entry name" value="WW_dom_sf"/>
</dbReference>
<evidence type="ECO:0000256" key="1">
    <source>
        <dbReference type="SAM" id="Coils"/>
    </source>
</evidence>
<sequence length="105" mass="12504">MKKFGRWRGALDKESGRIYYYHTFSNKVTWVKPKEMVEQENRRKAQKMKKYLKKKNKNKNEVNEKVIEAFQSTGLRFFMDSAAISVIDFCLDRKDFNGAKDAVIR</sequence>
<keyword evidence="4" id="KW-1185">Reference proteome</keyword>
<evidence type="ECO:0000313" key="4">
    <source>
        <dbReference type="Proteomes" id="UP001439008"/>
    </source>
</evidence>
<accession>A0ABV2AIE7</accession>